<dbReference type="Pfam" id="PF04397">
    <property type="entry name" value="LytTR"/>
    <property type="match status" value="1"/>
</dbReference>
<accession>A0ABN1ICP4</accession>
<evidence type="ECO:0000259" key="4">
    <source>
        <dbReference type="PROSITE" id="PS50930"/>
    </source>
</evidence>
<dbReference type="GO" id="GO:0003677">
    <property type="term" value="F:DNA binding"/>
    <property type="evidence" value="ECO:0007669"/>
    <property type="project" value="UniProtKB-KW"/>
</dbReference>
<dbReference type="Proteomes" id="UP001501523">
    <property type="component" value="Unassembled WGS sequence"/>
</dbReference>
<dbReference type="PANTHER" id="PTHR37299">
    <property type="entry name" value="TRANSCRIPTIONAL REGULATOR-RELATED"/>
    <property type="match status" value="1"/>
</dbReference>
<keyword evidence="5" id="KW-0238">DNA-binding</keyword>
<evidence type="ECO:0000256" key="1">
    <source>
        <dbReference type="ARBA" id="ARBA00023012"/>
    </source>
</evidence>
<feature type="modified residue" description="4-aspartylphosphate" evidence="2">
    <location>
        <position position="53"/>
    </location>
</feature>
<dbReference type="InterPro" id="IPR001789">
    <property type="entry name" value="Sig_transdc_resp-reg_receiver"/>
</dbReference>
<evidence type="ECO:0000256" key="2">
    <source>
        <dbReference type="PROSITE-ProRule" id="PRU00169"/>
    </source>
</evidence>
<dbReference type="SMART" id="SM00448">
    <property type="entry name" value="REC"/>
    <property type="match status" value="1"/>
</dbReference>
<keyword evidence="2" id="KW-0597">Phosphoprotein</keyword>
<evidence type="ECO:0000313" key="5">
    <source>
        <dbReference type="EMBL" id="GAA0707198.1"/>
    </source>
</evidence>
<dbReference type="PROSITE" id="PS50930">
    <property type="entry name" value="HTH_LYTTR"/>
    <property type="match status" value="1"/>
</dbReference>
<dbReference type="Gene3D" id="3.40.50.2300">
    <property type="match status" value="1"/>
</dbReference>
<protein>
    <submittedName>
        <fullName evidence="5">LytTR family DNA-binding domain-containing protein</fullName>
    </submittedName>
</protein>
<keyword evidence="1" id="KW-0902">Two-component regulatory system</keyword>
<dbReference type="Gene3D" id="2.40.50.1020">
    <property type="entry name" value="LytTr DNA-binding domain"/>
    <property type="match status" value="1"/>
</dbReference>
<feature type="domain" description="HTH LytTR-type" evidence="4">
    <location>
        <begin position="161"/>
        <end position="255"/>
    </location>
</feature>
<sequence length="258" mass="28918">MDVMIVDDEPAARRILRGCCAAEPDLDVVGEYADAQDALAAIRRRVPHLLFLDIQMNTMSGMQLARSLDPGVLPLIVFVTAYDRYALEAFDVSAVDYLLKPFDEERFRAMLTRVRYRYGAESVVDRQAALETLITQLERTARSAAEARPRLLADAGGCMQMVDVAQIEVVEADRNYVTLRVGKDAFHARSTLQQAEDAMRSQPMLRVSRSCLVNVNHVREVNRTPRGDFILVLAGGATVTSSEGYRDKVRAHFERLKI</sequence>
<proteinExistence type="predicted"/>
<dbReference type="EMBL" id="BAAAEU010000002">
    <property type="protein sequence ID" value="GAA0707198.1"/>
    <property type="molecule type" value="Genomic_DNA"/>
</dbReference>
<reference evidence="5 6" key="1">
    <citation type="journal article" date="2019" name="Int. J. Syst. Evol. Microbiol.">
        <title>The Global Catalogue of Microorganisms (GCM) 10K type strain sequencing project: providing services to taxonomists for standard genome sequencing and annotation.</title>
        <authorList>
            <consortium name="The Broad Institute Genomics Platform"/>
            <consortium name="The Broad Institute Genome Sequencing Center for Infectious Disease"/>
            <person name="Wu L."/>
            <person name="Ma J."/>
        </authorList>
    </citation>
    <scope>NUCLEOTIDE SEQUENCE [LARGE SCALE GENOMIC DNA]</scope>
    <source>
        <strain evidence="5 6">JCM 15421</strain>
    </source>
</reference>
<evidence type="ECO:0000259" key="3">
    <source>
        <dbReference type="PROSITE" id="PS50110"/>
    </source>
</evidence>
<dbReference type="InterPro" id="IPR046947">
    <property type="entry name" value="LytR-like"/>
</dbReference>
<dbReference type="InterPro" id="IPR007492">
    <property type="entry name" value="LytTR_DNA-bd_dom"/>
</dbReference>
<dbReference type="PANTHER" id="PTHR37299:SF1">
    <property type="entry name" value="STAGE 0 SPORULATION PROTEIN A HOMOLOG"/>
    <property type="match status" value="1"/>
</dbReference>
<dbReference type="SMART" id="SM00850">
    <property type="entry name" value="LytTR"/>
    <property type="match status" value="1"/>
</dbReference>
<evidence type="ECO:0000313" key="6">
    <source>
        <dbReference type="Proteomes" id="UP001501523"/>
    </source>
</evidence>
<dbReference type="PROSITE" id="PS50110">
    <property type="entry name" value="RESPONSE_REGULATORY"/>
    <property type="match status" value="1"/>
</dbReference>
<gene>
    <name evidence="5" type="ORF">GCM10009105_05780</name>
</gene>
<comment type="caution">
    <text evidence="5">The sequence shown here is derived from an EMBL/GenBank/DDBJ whole genome shotgun (WGS) entry which is preliminary data.</text>
</comment>
<dbReference type="InterPro" id="IPR011006">
    <property type="entry name" value="CheY-like_superfamily"/>
</dbReference>
<dbReference type="SUPFAM" id="SSF52172">
    <property type="entry name" value="CheY-like"/>
    <property type="match status" value="1"/>
</dbReference>
<keyword evidence="6" id="KW-1185">Reference proteome</keyword>
<organism evidence="5 6">
    <name type="scientific">Dokdonella soli</name>
    <dbReference type="NCBI Taxonomy" id="529810"/>
    <lineage>
        <taxon>Bacteria</taxon>
        <taxon>Pseudomonadati</taxon>
        <taxon>Pseudomonadota</taxon>
        <taxon>Gammaproteobacteria</taxon>
        <taxon>Lysobacterales</taxon>
        <taxon>Rhodanobacteraceae</taxon>
        <taxon>Dokdonella</taxon>
    </lineage>
</organism>
<feature type="domain" description="Response regulatory" evidence="3">
    <location>
        <begin position="2"/>
        <end position="115"/>
    </location>
</feature>
<name>A0ABN1ICP4_9GAMM</name>
<dbReference type="RefSeq" id="WP_343786958.1">
    <property type="nucleotide sequence ID" value="NZ_BAAAEU010000002.1"/>
</dbReference>
<dbReference type="Pfam" id="PF00072">
    <property type="entry name" value="Response_reg"/>
    <property type="match status" value="1"/>
</dbReference>